<sequence>MKTTWEIKSLRMILLLVLGLIQGGNTTTTEDSCYAQEDDASIGHWFEQVTQNMLHMQEKMNNLELQMKQMMKVVDDKCSKDKDIVIQRRMDGSVDFYRTWSDYKVGFGNNSGELFIGLENIHKLTTSRPYQLLIILEDWEGDRRLALYDFFAVGSEDQQYPLLSLGSYSGNAGDSLSYHLGQKFSTKDRDNDDYKTNCAVDYTGAWWYKSCHYSNLNGRYLKYDVVGNAQGVDWYHFKQQHSSQKFVEMILRPR</sequence>
<feature type="domain" description="Fibrinogen C-terminal" evidence="4">
    <location>
        <begin position="24"/>
        <end position="254"/>
    </location>
</feature>
<dbReference type="PANTHER" id="PTHR19143">
    <property type="entry name" value="FIBRINOGEN/TENASCIN/ANGIOPOEITIN"/>
    <property type="match status" value="1"/>
</dbReference>
<evidence type="ECO:0000259" key="4">
    <source>
        <dbReference type="PROSITE" id="PS51406"/>
    </source>
</evidence>
<feature type="coiled-coil region" evidence="2">
    <location>
        <begin position="46"/>
        <end position="73"/>
    </location>
</feature>
<dbReference type="CDD" id="cd00087">
    <property type="entry name" value="FReD"/>
    <property type="match status" value="1"/>
</dbReference>
<dbReference type="Pfam" id="PF00147">
    <property type="entry name" value="Fibrinogen_C"/>
    <property type="match status" value="1"/>
</dbReference>
<reference evidence="5" key="1">
    <citation type="submission" date="2020-05" db="UniProtKB">
        <authorList>
            <consortium name="EnsemblMetazoa"/>
        </authorList>
    </citation>
    <scope>IDENTIFICATION</scope>
    <source>
        <strain evidence="5">USDA</strain>
    </source>
</reference>
<dbReference type="Proteomes" id="UP000095300">
    <property type="component" value="Unassembled WGS sequence"/>
</dbReference>
<protein>
    <recommendedName>
        <fullName evidence="4">Fibrinogen C-terminal domain-containing protein</fullName>
    </recommendedName>
</protein>
<evidence type="ECO:0000313" key="5">
    <source>
        <dbReference type="EnsemblMetazoa" id="SCAU004004-PB"/>
    </source>
</evidence>
<dbReference type="PROSITE" id="PS51406">
    <property type="entry name" value="FIBRINOGEN_C_2"/>
    <property type="match status" value="1"/>
</dbReference>
<feature type="signal peptide" evidence="3">
    <location>
        <begin position="1"/>
        <end position="26"/>
    </location>
</feature>
<dbReference type="VEuPathDB" id="VectorBase:SCAU004004"/>
<accession>A0A1I8P1H5</accession>
<dbReference type="AlphaFoldDB" id="A0A1I8P1H5"/>
<dbReference type="InterPro" id="IPR036056">
    <property type="entry name" value="Fibrinogen-like_C"/>
</dbReference>
<dbReference type="STRING" id="35570.A0A1I8P1H5"/>
<dbReference type="InterPro" id="IPR002181">
    <property type="entry name" value="Fibrinogen_a/b/g_C_dom"/>
</dbReference>
<dbReference type="OrthoDB" id="6145874at2759"/>
<name>A0A1I8P1H5_STOCA</name>
<keyword evidence="1" id="KW-1015">Disulfide bond</keyword>
<feature type="chain" id="PRO_5009325831" description="Fibrinogen C-terminal domain-containing protein" evidence="3">
    <location>
        <begin position="27"/>
        <end position="254"/>
    </location>
</feature>
<keyword evidence="2" id="KW-0175">Coiled coil</keyword>
<dbReference type="SUPFAM" id="SSF56496">
    <property type="entry name" value="Fibrinogen C-terminal domain-like"/>
    <property type="match status" value="1"/>
</dbReference>
<proteinExistence type="predicted"/>
<dbReference type="InterPro" id="IPR020837">
    <property type="entry name" value="Fibrinogen_CS"/>
</dbReference>
<dbReference type="PROSITE" id="PS00514">
    <property type="entry name" value="FIBRINOGEN_C_1"/>
    <property type="match status" value="1"/>
</dbReference>
<dbReference type="SMART" id="SM00186">
    <property type="entry name" value="FBG"/>
    <property type="match status" value="1"/>
</dbReference>
<gene>
    <name evidence="5" type="primary">106087495</name>
</gene>
<keyword evidence="3" id="KW-0732">Signal</keyword>
<dbReference type="GO" id="GO:0005615">
    <property type="term" value="C:extracellular space"/>
    <property type="evidence" value="ECO:0007669"/>
    <property type="project" value="TreeGrafter"/>
</dbReference>
<dbReference type="KEGG" id="scac:106087495"/>
<keyword evidence="6" id="KW-1185">Reference proteome</keyword>
<dbReference type="EnsemblMetazoa" id="SCAU004004-RB">
    <property type="protein sequence ID" value="SCAU004004-PB"/>
    <property type="gene ID" value="SCAU004004"/>
</dbReference>
<dbReference type="Gene3D" id="3.90.215.10">
    <property type="entry name" value="Gamma Fibrinogen, chain A, domain 1"/>
    <property type="match status" value="1"/>
</dbReference>
<evidence type="ECO:0000313" key="6">
    <source>
        <dbReference type="Proteomes" id="UP000095300"/>
    </source>
</evidence>
<dbReference type="InterPro" id="IPR014716">
    <property type="entry name" value="Fibrinogen_a/b/g_C_1"/>
</dbReference>
<evidence type="ECO:0000256" key="1">
    <source>
        <dbReference type="ARBA" id="ARBA00023157"/>
    </source>
</evidence>
<dbReference type="PANTHER" id="PTHR19143:SF327">
    <property type="entry name" value="FI21813P1-RELATED"/>
    <property type="match status" value="1"/>
</dbReference>
<organism evidence="5 6">
    <name type="scientific">Stomoxys calcitrans</name>
    <name type="common">Stable fly</name>
    <name type="synonym">Conops calcitrans</name>
    <dbReference type="NCBI Taxonomy" id="35570"/>
    <lineage>
        <taxon>Eukaryota</taxon>
        <taxon>Metazoa</taxon>
        <taxon>Ecdysozoa</taxon>
        <taxon>Arthropoda</taxon>
        <taxon>Hexapoda</taxon>
        <taxon>Insecta</taxon>
        <taxon>Pterygota</taxon>
        <taxon>Neoptera</taxon>
        <taxon>Endopterygota</taxon>
        <taxon>Diptera</taxon>
        <taxon>Brachycera</taxon>
        <taxon>Muscomorpha</taxon>
        <taxon>Muscoidea</taxon>
        <taxon>Muscidae</taxon>
        <taxon>Stomoxys</taxon>
    </lineage>
</organism>
<evidence type="ECO:0000256" key="2">
    <source>
        <dbReference type="SAM" id="Coils"/>
    </source>
</evidence>
<dbReference type="InterPro" id="IPR050373">
    <property type="entry name" value="Fibrinogen_C-term_domain"/>
</dbReference>
<evidence type="ECO:0000256" key="3">
    <source>
        <dbReference type="SAM" id="SignalP"/>
    </source>
</evidence>